<accession>G8QKQ0</accession>
<dbReference type="eggNOG" id="COG0526">
    <property type="taxonomic scope" value="Bacteria"/>
</dbReference>
<keyword evidence="1" id="KW-0472">Membrane</keyword>
<feature type="domain" description="Thioredoxin" evidence="2">
    <location>
        <begin position="47"/>
        <end position="111"/>
    </location>
</feature>
<dbReference type="OrthoDB" id="8521206at2"/>
<dbReference type="AlphaFoldDB" id="G8QKQ0"/>
<sequence length="166" mass="16651">MAAFPAHFAAAAAAFATMSQSPVSLLRFADLQWPDAVAVAAAAAAAPAAPVVLVLCAAWCGVCRGFEAATAAAAAGHEGAWAWIDIEDAADALPSLDVETFPTLAVIRGGELRFFGPILPDGAILGRSVAAALAGDGRPALPQGFSADEGEEILALAGVVARRASR</sequence>
<dbReference type="InterPro" id="IPR013766">
    <property type="entry name" value="Thioredoxin_domain"/>
</dbReference>
<evidence type="ECO:0000313" key="3">
    <source>
        <dbReference type="EMBL" id="AEV24438.1"/>
    </source>
</evidence>
<keyword evidence="1" id="KW-0812">Transmembrane</keyword>
<dbReference type="Gene3D" id="3.40.30.10">
    <property type="entry name" value="Glutaredoxin"/>
    <property type="match status" value="1"/>
</dbReference>
<dbReference type="Pfam" id="PF00085">
    <property type="entry name" value="Thioredoxin"/>
    <property type="match status" value="1"/>
</dbReference>
<feature type="transmembrane region" description="Helical" evidence="1">
    <location>
        <begin position="38"/>
        <end position="60"/>
    </location>
</feature>
<evidence type="ECO:0000259" key="2">
    <source>
        <dbReference type="Pfam" id="PF00085"/>
    </source>
</evidence>
<organism evidence="3 4">
    <name type="scientific">Azospira oryzae (strain ATCC BAA-33 / DSM 13638 / PS)</name>
    <name type="common">Dechlorosoma suillum</name>
    <dbReference type="NCBI Taxonomy" id="640081"/>
    <lineage>
        <taxon>Bacteria</taxon>
        <taxon>Pseudomonadati</taxon>
        <taxon>Pseudomonadota</taxon>
        <taxon>Betaproteobacteria</taxon>
        <taxon>Rhodocyclales</taxon>
        <taxon>Rhodocyclaceae</taxon>
        <taxon>Azospira</taxon>
    </lineage>
</organism>
<protein>
    <submittedName>
        <fullName evidence="3">Thioredoxin</fullName>
    </submittedName>
</protein>
<dbReference type="EMBL" id="CP003153">
    <property type="protein sequence ID" value="AEV24438.1"/>
    <property type="molecule type" value="Genomic_DNA"/>
</dbReference>
<name>G8QKQ0_AZOOP</name>
<dbReference type="STRING" id="640081.Dsui_0013"/>
<proteinExistence type="predicted"/>
<evidence type="ECO:0000256" key="1">
    <source>
        <dbReference type="SAM" id="Phobius"/>
    </source>
</evidence>
<dbReference type="InterPro" id="IPR036249">
    <property type="entry name" value="Thioredoxin-like_sf"/>
</dbReference>
<dbReference type="KEGG" id="dsu:Dsui_0013"/>
<dbReference type="HOGENOM" id="CLU_1599361_0_0_4"/>
<dbReference type="SUPFAM" id="SSF52833">
    <property type="entry name" value="Thioredoxin-like"/>
    <property type="match status" value="1"/>
</dbReference>
<evidence type="ECO:0000313" key="4">
    <source>
        <dbReference type="Proteomes" id="UP000005633"/>
    </source>
</evidence>
<gene>
    <name evidence="3" type="ordered locus">Dsui_0013</name>
</gene>
<dbReference type="RefSeq" id="WP_014235140.1">
    <property type="nucleotide sequence ID" value="NC_016616.1"/>
</dbReference>
<keyword evidence="1" id="KW-1133">Transmembrane helix</keyword>
<dbReference type="Proteomes" id="UP000005633">
    <property type="component" value="Chromosome"/>
</dbReference>
<reference evidence="3 4" key="1">
    <citation type="journal article" date="2012" name="J. Bacteriol.">
        <title>Complete genome sequence of the anaerobic perchlorate-reducing bacterium Azospira suillum strain PS.</title>
        <authorList>
            <person name="Byrne-Bailey K.G."/>
            <person name="Coates J.D."/>
        </authorList>
    </citation>
    <scope>NUCLEOTIDE SEQUENCE [LARGE SCALE GENOMIC DNA]</scope>
    <source>
        <strain evidence="4">ATCC BAA-33 / DSM 13638 / PS</strain>
    </source>
</reference>